<name>A0ABX8AIZ1_9BRAD</name>
<accession>A0ABX8AIZ1</accession>
<evidence type="ECO:0000313" key="1">
    <source>
        <dbReference type="EMBL" id="QUS42385.1"/>
    </source>
</evidence>
<dbReference type="EMBL" id="CP036498">
    <property type="protein sequence ID" value="QUS42385.1"/>
    <property type="molecule type" value="Genomic_DNA"/>
</dbReference>
<reference evidence="1 2" key="1">
    <citation type="submission" date="2019-02" db="EMBL/GenBank/DDBJ databases">
        <title>Emended description of the genus Rhodopseudomonas and description of Rhodopseudomonas albus sp. nov., a non-phototrophic, heavy-metal-tolerant bacterium isolated from garden soil.</title>
        <authorList>
            <person name="Bao Z."/>
            <person name="Cao W.W."/>
            <person name="Sato Y."/>
            <person name="Nishizawa T."/>
            <person name="Zhao J."/>
            <person name="Guo Y."/>
            <person name="Ohta H."/>
        </authorList>
    </citation>
    <scope>NUCLEOTIDE SEQUENCE [LARGE SCALE GENOMIC DNA]</scope>
    <source>
        <strain evidence="1 2">SK50-23</strain>
    </source>
</reference>
<keyword evidence="2" id="KW-1185">Reference proteome</keyword>
<gene>
    <name evidence="1" type="ORF">RPMA_12435</name>
</gene>
<sequence length="106" mass="11526">MHRRFIQEVGEDILIRRYTGTGSPRPKTDTATRARVMGYEPKELVGSIVQGDRKIIALVDDLAGILPITTNDKAVVRGKELAIKAVDDSTRRIAGTLIALEIQAGG</sequence>
<dbReference type="Proteomes" id="UP000682843">
    <property type="component" value="Chromosome"/>
</dbReference>
<proteinExistence type="predicted"/>
<organism evidence="1 2">
    <name type="scientific">Tardiphaga alba</name>
    <dbReference type="NCBI Taxonomy" id="340268"/>
    <lineage>
        <taxon>Bacteria</taxon>
        <taxon>Pseudomonadati</taxon>
        <taxon>Pseudomonadota</taxon>
        <taxon>Alphaproteobacteria</taxon>
        <taxon>Hyphomicrobiales</taxon>
        <taxon>Nitrobacteraceae</taxon>
        <taxon>Tardiphaga</taxon>
    </lineage>
</organism>
<protein>
    <submittedName>
        <fullName evidence="1">Uncharacterized protein</fullName>
    </submittedName>
</protein>
<evidence type="ECO:0000313" key="2">
    <source>
        <dbReference type="Proteomes" id="UP000682843"/>
    </source>
</evidence>